<evidence type="ECO:0000256" key="1">
    <source>
        <dbReference type="SAM" id="SignalP"/>
    </source>
</evidence>
<dbReference type="RefSeq" id="WP_257448656.1">
    <property type="nucleotide sequence ID" value="NZ_JANIPJ010000013.1"/>
</dbReference>
<keyword evidence="3" id="KW-1185">Reference proteome</keyword>
<accession>A0A9X2MU35</accession>
<reference evidence="2" key="1">
    <citation type="submission" date="2022-08" db="EMBL/GenBank/DDBJ databases">
        <title>The genomic sequence of strain Paenibacillus sp. SCIV0701.</title>
        <authorList>
            <person name="Zhao H."/>
        </authorList>
    </citation>
    <scope>NUCLEOTIDE SEQUENCE</scope>
    <source>
        <strain evidence="2">SCIV0701</strain>
    </source>
</reference>
<dbReference type="EMBL" id="JANIPJ010000013">
    <property type="protein sequence ID" value="MCR2805801.1"/>
    <property type="molecule type" value="Genomic_DNA"/>
</dbReference>
<name>A0A9X2MU35_9BACL</name>
<dbReference type="Proteomes" id="UP001141950">
    <property type="component" value="Unassembled WGS sequence"/>
</dbReference>
<evidence type="ECO:0000313" key="3">
    <source>
        <dbReference type="Proteomes" id="UP001141950"/>
    </source>
</evidence>
<keyword evidence="1" id="KW-0732">Signal</keyword>
<protein>
    <recommendedName>
        <fullName evidence="4">Lipoprotein</fullName>
    </recommendedName>
</protein>
<gene>
    <name evidence="2" type="ORF">NQZ67_18115</name>
</gene>
<sequence length="256" mass="28845">MLATILKRCFILSLLLFIMAGCQNDNKTTDTEVSLYLVKDLSATEAMRAKLSDLPLEEMPILTHKDIERYDWQKHEFSLKAGISLEEKLEGKVPMSGKPFVVMADGVRIYAGSFWTYLSSQYNPDIPTITSIWQAGSEKSSYSIQYKKQPDSRADERIYGSLNKLGKMGEITKVGTVLASENQTKTVTQEQLKKITPQMTYAEAIIVLGESEDIGSGRYIMQYQVKDGEMFTLNYGSPDETISEEAFKQLQSLITK</sequence>
<feature type="signal peptide" evidence="1">
    <location>
        <begin position="1"/>
        <end position="24"/>
    </location>
</feature>
<evidence type="ECO:0008006" key="4">
    <source>
        <dbReference type="Google" id="ProtNLM"/>
    </source>
</evidence>
<dbReference type="AlphaFoldDB" id="A0A9X2MU35"/>
<proteinExistence type="predicted"/>
<organism evidence="2 3">
    <name type="scientific">Paenibacillus soyae</name>
    <dbReference type="NCBI Taxonomy" id="2969249"/>
    <lineage>
        <taxon>Bacteria</taxon>
        <taxon>Bacillati</taxon>
        <taxon>Bacillota</taxon>
        <taxon>Bacilli</taxon>
        <taxon>Bacillales</taxon>
        <taxon>Paenibacillaceae</taxon>
        <taxon>Paenibacillus</taxon>
    </lineage>
</organism>
<dbReference type="PROSITE" id="PS51257">
    <property type="entry name" value="PROKAR_LIPOPROTEIN"/>
    <property type="match status" value="1"/>
</dbReference>
<comment type="caution">
    <text evidence="2">The sequence shown here is derived from an EMBL/GenBank/DDBJ whole genome shotgun (WGS) entry which is preliminary data.</text>
</comment>
<feature type="chain" id="PRO_5040773529" description="Lipoprotein" evidence="1">
    <location>
        <begin position="25"/>
        <end position="256"/>
    </location>
</feature>
<evidence type="ECO:0000313" key="2">
    <source>
        <dbReference type="EMBL" id="MCR2805801.1"/>
    </source>
</evidence>